<protein>
    <submittedName>
        <fullName evidence="4">SUMF1/EgtB/PvdO family nonheme iron enzyme</fullName>
    </submittedName>
</protein>
<dbReference type="InterPro" id="IPR051043">
    <property type="entry name" value="Sulfatase_Mod_Factor_Kinase"/>
</dbReference>
<dbReference type="Gene3D" id="3.90.1580.10">
    <property type="entry name" value="paralog of FGE (formylglycine-generating enzyme)"/>
    <property type="match status" value="1"/>
</dbReference>
<feature type="domain" description="Sulfatase-modifying factor enzyme-like" evidence="3">
    <location>
        <begin position="49"/>
        <end position="321"/>
    </location>
</feature>
<dbReference type="InterPro" id="IPR005532">
    <property type="entry name" value="SUMF_dom"/>
</dbReference>
<proteinExistence type="predicted"/>
<dbReference type="PANTHER" id="PTHR23150">
    <property type="entry name" value="SULFATASE MODIFYING FACTOR 1, 2"/>
    <property type="match status" value="1"/>
</dbReference>
<dbReference type="PANTHER" id="PTHR23150:SF19">
    <property type="entry name" value="FORMYLGLYCINE-GENERATING ENZYME"/>
    <property type="match status" value="1"/>
</dbReference>
<dbReference type="InterPro" id="IPR042095">
    <property type="entry name" value="SUMF_sf"/>
</dbReference>
<accession>A0ABS4D692</accession>
<dbReference type="InterPro" id="IPR016187">
    <property type="entry name" value="CTDL_fold"/>
</dbReference>
<feature type="chain" id="PRO_5045559420" evidence="2">
    <location>
        <begin position="28"/>
        <end position="323"/>
    </location>
</feature>
<evidence type="ECO:0000256" key="1">
    <source>
        <dbReference type="SAM" id="MobiDB-lite"/>
    </source>
</evidence>
<dbReference type="RefSeq" id="WP_135477021.1">
    <property type="nucleotide sequence ID" value="NZ_SIJK02000005.1"/>
</dbReference>
<gene>
    <name evidence="4" type="ORF">EYB53_004445</name>
</gene>
<evidence type="ECO:0000256" key="2">
    <source>
        <dbReference type="SAM" id="SignalP"/>
    </source>
</evidence>
<feature type="compositionally biased region" description="Polar residues" evidence="1">
    <location>
        <begin position="29"/>
        <end position="44"/>
    </location>
</feature>
<sequence length="323" mass="35519">MRPTRRRTWLWLLLASLLTACNMPERSNETSQATTPDPAQSTAAEVSDTDGMVRIPGGPFIRGSSDDDLQAFVALCEQAQSGCVLDNFLDEQPQSEVVLSTFLIDRYEVSNRDFADFVEATGYQTEAEERGQSNVWDDSIRQVLQIEGASWRAPEGPGSSIEARLEHPVIHVTWADASAYCVAQGKRLPTEAEWEKAARGAADARHFPWGNDWQPTYVNGVLANEQALGTMPVTAFPEGDSPYGARQMLGNVFEWVADAYDGNFYASGPTSDPVLLTDDNDALRIARGGGWATRAGFFHIGWRRVMEPSTSNNTTGFRCARDG</sequence>
<dbReference type="PROSITE" id="PS51257">
    <property type="entry name" value="PROKAR_LIPOPROTEIN"/>
    <property type="match status" value="1"/>
</dbReference>
<feature type="region of interest" description="Disordered" evidence="1">
    <location>
        <begin position="25"/>
        <end position="52"/>
    </location>
</feature>
<evidence type="ECO:0000313" key="4">
    <source>
        <dbReference type="EMBL" id="MBP1464953.1"/>
    </source>
</evidence>
<dbReference type="SUPFAM" id="SSF56436">
    <property type="entry name" value="C-type lectin-like"/>
    <property type="match status" value="1"/>
</dbReference>
<evidence type="ECO:0000259" key="3">
    <source>
        <dbReference type="Pfam" id="PF03781"/>
    </source>
</evidence>
<keyword evidence="5" id="KW-1185">Reference proteome</keyword>
<organism evidence="4 5">
    <name type="scientific">Candidatus Chloroploca mongolica</name>
    <dbReference type="NCBI Taxonomy" id="2528176"/>
    <lineage>
        <taxon>Bacteria</taxon>
        <taxon>Bacillati</taxon>
        <taxon>Chloroflexota</taxon>
        <taxon>Chloroflexia</taxon>
        <taxon>Chloroflexales</taxon>
        <taxon>Chloroflexineae</taxon>
        <taxon>Oscillochloridaceae</taxon>
        <taxon>Candidatus Chloroploca</taxon>
    </lineage>
</organism>
<dbReference type="EMBL" id="SIJK02000005">
    <property type="protein sequence ID" value="MBP1464953.1"/>
    <property type="molecule type" value="Genomic_DNA"/>
</dbReference>
<dbReference type="Proteomes" id="UP001193081">
    <property type="component" value="Unassembled WGS sequence"/>
</dbReference>
<dbReference type="Pfam" id="PF03781">
    <property type="entry name" value="FGE-sulfatase"/>
    <property type="match status" value="1"/>
</dbReference>
<comment type="caution">
    <text evidence="4">The sequence shown here is derived from an EMBL/GenBank/DDBJ whole genome shotgun (WGS) entry which is preliminary data.</text>
</comment>
<keyword evidence="2" id="KW-0732">Signal</keyword>
<feature type="signal peptide" evidence="2">
    <location>
        <begin position="1"/>
        <end position="27"/>
    </location>
</feature>
<name>A0ABS4D692_9CHLR</name>
<reference evidence="4 5" key="1">
    <citation type="submission" date="2021-03" db="EMBL/GenBank/DDBJ databases">
        <authorList>
            <person name="Grouzdev D.S."/>
        </authorList>
    </citation>
    <scope>NUCLEOTIDE SEQUENCE [LARGE SCALE GENOMIC DNA]</scope>
    <source>
        <strain evidence="4 5">M50-1</strain>
    </source>
</reference>
<evidence type="ECO:0000313" key="5">
    <source>
        <dbReference type="Proteomes" id="UP001193081"/>
    </source>
</evidence>